<keyword evidence="2" id="KW-0677">Repeat</keyword>
<keyword evidence="9" id="KW-1185">Reference proteome</keyword>
<accession>A0A6P5WRF9</accession>
<evidence type="ECO:0000256" key="6">
    <source>
        <dbReference type="ARBA" id="ARBA00023242"/>
    </source>
</evidence>
<evidence type="ECO:0000256" key="1">
    <source>
        <dbReference type="ARBA" id="ARBA00004123"/>
    </source>
</evidence>
<dbReference type="KEGG" id="dzi:111276625"/>
<evidence type="ECO:0000313" key="9">
    <source>
        <dbReference type="Proteomes" id="UP000515121"/>
    </source>
</evidence>
<dbReference type="Pfam" id="PF00249">
    <property type="entry name" value="Myb_DNA-binding"/>
    <property type="match status" value="2"/>
</dbReference>
<dbReference type="InterPro" id="IPR009057">
    <property type="entry name" value="Homeodomain-like_sf"/>
</dbReference>
<evidence type="ECO:0000313" key="10">
    <source>
        <dbReference type="RefSeq" id="XP_022718106.1"/>
    </source>
</evidence>
<dbReference type="InterPro" id="IPR051953">
    <property type="entry name" value="Plant_SW-associated_TFs"/>
</dbReference>
<dbReference type="InterPro" id="IPR001005">
    <property type="entry name" value="SANT/Myb"/>
</dbReference>
<evidence type="ECO:0000256" key="5">
    <source>
        <dbReference type="ARBA" id="ARBA00023163"/>
    </source>
</evidence>
<dbReference type="InterPro" id="IPR017930">
    <property type="entry name" value="Myb_dom"/>
</dbReference>
<dbReference type="GeneID" id="111276625"/>
<dbReference type="PANTHER" id="PTHR47997:SF75">
    <property type="entry name" value="MYB DOMAIN PROTEIN 55"/>
    <property type="match status" value="1"/>
</dbReference>
<dbReference type="OrthoDB" id="2143914at2759"/>
<dbReference type="CDD" id="cd00167">
    <property type="entry name" value="SANT"/>
    <property type="match status" value="2"/>
</dbReference>
<dbReference type="FunFam" id="1.10.10.60:FF:000015">
    <property type="entry name" value="Transcription factor RAX3"/>
    <property type="match status" value="1"/>
</dbReference>
<gene>
    <name evidence="10" type="primary">LOC111276625</name>
</gene>
<dbReference type="PROSITE" id="PS50090">
    <property type="entry name" value="MYB_LIKE"/>
    <property type="match status" value="2"/>
</dbReference>
<name>A0A6P5WRF9_DURZI</name>
<reference evidence="10" key="1">
    <citation type="submission" date="2025-08" db="UniProtKB">
        <authorList>
            <consortium name="RefSeq"/>
        </authorList>
    </citation>
    <scope>IDENTIFICATION</scope>
    <source>
        <tissue evidence="10">Fruit stalk</tissue>
    </source>
</reference>
<evidence type="ECO:0000259" key="7">
    <source>
        <dbReference type="PROSITE" id="PS50090"/>
    </source>
</evidence>
<feature type="domain" description="HTH myb-type" evidence="8">
    <location>
        <begin position="11"/>
        <end position="63"/>
    </location>
</feature>
<evidence type="ECO:0000256" key="4">
    <source>
        <dbReference type="ARBA" id="ARBA00023125"/>
    </source>
</evidence>
<dbReference type="Gene3D" id="1.10.10.60">
    <property type="entry name" value="Homeodomain-like"/>
    <property type="match status" value="2"/>
</dbReference>
<feature type="domain" description="HTH myb-type" evidence="8">
    <location>
        <begin position="64"/>
        <end position="118"/>
    </location>
</feature>
<keyword evidence="4" id="KW-0238">DNA-binding</keyword>
<dbReference type="Proteomes" id="UP000515121">
    <property type="component" value="Unplaced"/>
</dbReference>
<keyword evidence="5" id="KW-0804">Transcription</keyword>
<dbReference type="GO" id="GO:0003677">
    <property type="term" value="F:DNA binding"/>
    <property type="evidence" value="ECO:0007669"/>
    <property type="project" value="UniProtKB-KW"/>
</dbReference>
<keyword evidence="6" id="KW-0539">Nucleus</keyword>
<feature type="domain" description="Myb-like" evidence="7">
    <location>
        <begin position="11"/>
        <end position="63"/>
    </location>
</feature>
<proteinExistence type="predicted"/>
<protein>
    <submittedName>
        <fullName evidence="10">Transcription factor MYB63-like</fullName>
    </submittedName>
</protein>
<dbReference type="RefSeq" id="XP_022718106.1">
    <property type="nucleotide sequence ID" value="XM_022862371.1"/>
</dbReference>
<keyword evidence="3" id="KW-0805">Transcription regulation</keyword>
<dbReference type="SMART" id="SM00717">
    <property type="entry name" value="SANT"/>
    <property type="match status" value="2"/>
</dbReference>
<dbReference type="GO" id="GO:0005634">
    <property type="term" value="C:nucleus"/>
    <property type="evidence" value="ECO:0007669"/>
    <property type="project" value="UniProtKB-SubCell"/>
</dbReference>
<dbReference type="AlphaFoldDB" id="A0A6P5WRF9"/>
<feature type="domain" description="Myb-like" evidence="7">
    <location>
        <begin position="64"/>
        <end position="114"/>
    </location>
</feature>
<sequence length="379" mass="42728">MGKGRAPCCDKDKVKRGPWSPAEDLRLITFIRKHGHENWRALPKQAGLLRCGKSCRLRWINYLRPDVKRGNFSKEEEETIIRLHETLGNKWSKIASHLAGRTDNEIKNVWNTHLKKKLASKNGNIPQKDESKQCSMTSSASCSSITFVSSSCGKRNLEVEHEKQWDEGSVNKMPREAFAVAVSDKTQDFNAVLSNHNCSPSEEPKELSSSSMSSNITNASQVDVSNPENQSDSLFNFIGVCDTNNISEEVNKPEISDTAFNIPLESDLDFWNMLDSLGLFQSDEIQSNEVEGNQSTNFGDGYSKEAENNKWLHYLENELGLEATRNENQDNLSKDAAEPPVPDMYDMLLEPEADMGMGHHHIWPSSITTQFSYPNQIQQ</sequence>
<organism evidence="9 10">
    <name type="scientific">Durio zibethinus</name>
    <name type="common">Durian</name>
    <dbReference type="NCBI Taxonomy" id="66656"/>
    <lineage>
        <taxon>Eukaryota</taxon>
        <taxon>Viridiplantae</taxon>
        <taxon>Streptophyta</taxon>
        <taxon>Embryophyta</taxon>
        <taxon>Tracheophyta</taxon>
        <taxon>Spermatophyta</taxon>
        <taxon>Magnoliopsida</taxon>
        <taxon>eudicotyledons</taxon>
        <taxon>Gunneridae</taxon>
        <taxon>Pentapetalae</taxon>
        <taxon>rosids</taxon>
        <taxon>malvids</taxon>
        <taxon>Malvales</taxon>
        <taxon>Malvaceae</taxon>
        <taxon>Helicteroideae</taxon>
        <taxon>Durio</taxon>
    </lineage>
</organism>
<dbReference type="PROSITE" id="PS51294">
    <property type="entry name" value="HTH_MYB"/>
    <property type="match status" value="2"/>
</dbReference>
<evidence type="ECO:0000256" key="3">
    <source>
        <dbReference type="ARBA" id="ARBA00023015"/>
    </source>
</evidence>
<dbReference type="PANTHER" id="PTHR47997">
    <property type="entry name" value="MYB DOMAIN PROTEIN 55"/>
    <property type="match status" value="1"/>
</dbReference>
<comment type="subcellular location">
    <subcellularLocation>
        <location evidence="1">Nucleus</location>
    </subcellularLocation>
</comment>
<evidence type="ECO:0000256" key="2">
    <source>
        <dbReference type="ARBA" id="ARBA00022737"/>
    </source>
</evidence>
<dbReference type="SUPFAM" id="SSF46689">
    <property type="entry name" value="Homeodomain-like"/>
    <property type="match status" value="1"/>
</dbReference>
<evidence type="ECO:0000259" key="8">
    <source>
        <dbReference type="PROSITE" id="PS51294"/>
    </source>
</evidence>